<evidence type="ECO:0000313" key="3">
    <source>
        <dbReference type="Proteomes" id="UP001218218"/>
    </source>
</evidence>
<reference evidence="2" key="1">
    <citation type="submission" date="2023-03" db="EMBL/GenBank/DDBJ databases">
        <title>Massive genome expansion in bonnet fungi (Mycena s.s.) driven by repeated elements and novel gene families across ecological guilds.</title>
        <authorList>
            <consortium name="Lawrence Berkeley National Laboratory"/>
            <person name="Harder C.B."/>
            <person name="Miyauchi S."/>
            <person name="Viragh M."/>
            <person name="Kuo A."/>
            <person name="Thoen E."/>
            <person name="Andreopoulos B."/>
            <person name="Lu D."/>
            <person name="Skrede I."/>
            <person name="Drula E."/>
            <person name="Henrissat B."/>
            <person name="Morin E."/>
            <person name="Kohler A."/>
            <person name="Barry K."/>
            <person name="LaButti K."/>
            <person name="Morin E."/>
            <person name="Salamov A."/>
            <person name="Lipzen A."/>
            <person name="Mereny Z."/>
            <person name="Hegedus B."/>
            <person name="Baldrian P."/>
            <person name="Stursova M."/>
            <person name="Weitz H."/>
            <person name="Taylor A."/>
            <person name="Grigoriev I.V."/>
            <person name="Nagy L.G."/>
            <person name="Martin F."/>
            <person name="Kauserud H."/>
        </authorList>
    </citation>
    <scope>NUCLEOTIDE SEQUENCE</scope>
    <source>
        <strain evidence="2">CBHHK002</strain>
    </source>
</reference>
<gene>
    <name evidence="2" type="ORF">DFH08DRAFT_710048</name>
</gene>
<accession>A0AAD7EIX3</accession>
<protein>
    <recommendedName>
        <fullName evidence="4">Secreted protein</fullName>
    </recommendedName>
</protein>
<sequence length="150" mass="15958">MYFSTLLAFIAFFTASVVFGQVGTHCGTTADATFSDCQALVDPGTWNSVWAADTNVCHYRNPDAGDSAPAYNTACHGNCCVYFASKTGRKPDREQTRRDAIGLFGCADVSVNKINAMVFTEQAYGVCISNGNGCGDCFDDQDFSGGCSTC</sequence>
<evidence type="ECO:0008006" key="4">
    <source>
        <dbReference type="Google" id="ProtNLM"/>
    </source>
</evidence>
<dbReference type="Proteomes" id="UP001218218">
    <property type="component" value="Unassembled WGS sequence"/>
</dbReference>
<keyword evidence="1" id="KW-0732">Signal</keyword>
<evidence type="ECO:0000256" key="1">
    <source>
        <dbReference type="SAM" id="SignalP"/>
    </source>
</evidence>
<keyword evidence="3" id="KW-1185">Reference proteome</keyword>
<evidence type="ECO:0000313" key="2">
    <source>
        <dbReference type="EMBL" id="KAJ7327879.1"/>
    </source>
</evidence>
<organism evidence="2 3">
    <name type="scientific">Mycena albidolilacea</name>
    <dbReference type="NCBI Taxonomy" id="1033008"/>
    <lineage>
        <taxon>Eukaryota</taxon>
        <taxon>Fungi</taxon>
        <taxon>Dikarya</taxon>
        <taxon>Basidiomycota</taxon>
        <taxon>Agaricomycotina</taxon>
        <taxon>Agaricomycetes</taxon>
        <taxon>Agaricomycetidae</taxon>
        <taxon>Agaricales</taxon>
        <taxon>Marasmiineae</taxon>
        <taxon>Mycenaceae</taxon>
        <taxon>Mycena</taxon>
    </lineage>
</organism>
<feature type="chain" id="PRO_5041996785" description="Secreted protein" evidence="1">
    <location>
        <begin position="21"/>
        <end position="150"/>
    </location>
</feature>
<feature type="signal peptide" evidence="1">
    <location>
        <begin position="1"/>
        <end position="20"/>
    </location>
</feature>
<comment type="caution">
    <text evidence="2">The sequence shown here is derived from an EMBL/GenBank/DDBJ whole genome shotgun (WGS) entry which is preliminary data.</text>
</comment>
<dbReference type="EMBL" id="JARIHO010000040">
    <property type="protein sequence ID" value="KAJ7327879.1"/>
    <property type="molecule type" value="Genomic_DNA"/>
</dbReference>
<dbReference type="AlphaFoldDB" id="A0AAD7EIX3"/>
<name>A0AAD7EIX3_9AGAR</name>
<proteinExistence type="predicted"/>